<reference evidence="15" key="1">
    <citation type="journal article" date="2020" name="mSystems">
        <title>Genome- and Community-Level Interaction Insights into Carbon Utilization and Element Cycling Functions of Hydrothermarchaeota in Hydrothermal Sediment.</title>
        <authorList>
            <person name="Zhou Z."/>
            <person name="Liu Y."/>
            <person name="Xu W."/>
            <person name="Pan J."/>
            <person name="Luo Z.H."/>
            <person name="Li M."/>
        </authorList>
    </citation>
    <scope>NUCLEOTIDE SEQUENCE [LARGE SCALE GENOMIC DNA]</scope>
    <source>
        <strain evidence="15">SpSt-1224</strain>
    </source>
</reference>
<evidence type="ECO:0000256" key="13">
    <source>
        <dbReference type="RuleBase" id="RU003555"/>
    </source>
</evidence>
<keyword evidence="2 11" id="KW-0547">Nucleotide-binding</keyword>
<comment type="function">
    <text evidence="11">Plays a role in repairing double-strand DNA breaks, probably involving stabilizing or processing branched DNA or blocked replication forks.</text>
</comment>
<organism evidence="15">
    <name type="scientific">Desulfurivibrio alkaliphilus</name>
    <dbReference type="NCBI Taxonomy" id="427923"/>
    <lineage>
        <taxon>Bacteria</taxon>
        <taxon>Pseudomonadati</taxon>
        <taxon>Thermodesulfobacteriota</taxon>
        <taxon>Desulfobulbia</taxon>
        <taxon>Desulfobulbales</taxon>
        <taxon>Desulfobulbaceae</taxon>
        <taxon>Desulfurivibrio</taxon>
    </lineage>
</organism>
<dbReference type="EMBL" id="DSDS01000064">
    <property type="protein sequence ID" value="HET97644.1"/>
    <property type="molecule type" value="Genomic_DNA"/>
</dbReference>
<keyword evidence="7 11" id="KW-0067">ATP-binding</keyword>
<evidence type="ECO:0000256" key="1">
    <source>
        <dbReference type="ARBA" id="ARBA00022723"/>
    </source>
</evidence>
<dbReference type="Gene3D" id="3.40.50.300">
    <property type="entry name" value="P-loop containing nucleotide triphosphate hydrolases"/>
    <property type="match status" value="1"/>
</dbReference>
<dbReference type="GO" id="GO:0005829">
    <property type="term" value="C:cytosol"/>
    <property type="evidence" value="ECO:0007669"/>
    <property type="project" value="TreeGrafter"/>
</dbReference>
<feature type="region of interest" description="Lon-protease-like" evidence="11">
    <location>
        <begin position="352"/>
        <end position="453"/>
    </location>
</feature>
<evidence type="ECO:0000256" key="4">
    <source>
        <dbReference type="ARBA" id="ARBA00022771"/>
    </source>
</evidence>
<dbReference type="InterPro" id="IPR020588">
    <property type="entry name" value="RecA_ATP-bd"/>
</dbReference>
<dbReference type="Proteomes" id="UP000885986">
    <property type="component" value="Unassembled WGS sequence"/>
</dbReference>
<dbReference type="AlphaFoldDB" id="A0A7C2TH90"/>
<evidence type="ECO:0000256" key="2">
    <source>
        <dbReference type="ARBA" id="ARBA00022741"/>
    </source>
</evidence>
<comment type="similarity">
    <text evidence="11 13">Belongs to the RecA family. RadA subfamily.</text>
</comment>
<comment type="caution">
    <text evidence="15">The sequence shown here is derived from an EMBL/GenBank/DDBJ whole genome shotgun (WGS) entry which is preliminary data.</text>
</comment>
<dbReference type="Pfam" id="PF13541">
    <property type="entry name" value="ChlI"/>
    <property type="match status" value="1"/>
</dbReference>
<keyword evidence="9 11" id="KW-0238">DNA-binding</keyword>
<evidence type="ECO:0000256" key="6">
    <source>
        <dbReference type="ARBA" id="ARBA00022833"/>
    </source>
</evidence>
<name>A0A7C2TH90_9BACT</name>
<dbReference type="HAMAP" id="MF_01498">
    <property type="entry name" value="RadA_bact"/>
    <property type="match status" value="1"/>
</dbReference>
<dbReference type="InterPro" id="IPR014721">
    <property type="entry name" value="Ribsml_uS5_D2-typ_fold_subgr"/>
</dbReference>
<dbReference type="InterPro" id="IPR003593">
    <property type="entry name" value="AAA+_ATPase"/>
</dbReference>
<dbReference type="InterPro" id="IPR020568">
    <property type="entry name" value="Ribosomal_Su5_D2-typ_SF"/>
</dbReference>
<gene>
    <name evidence="11 15" type="primary">radA</name>
    <name evidence="15" type="ORF">ENN98_02905</name>
</gene>
<evidence type="ECO:0000256" key="9">
    <source>
        <dbReference type="ARBA" id="ARBA00023125"/>
    </source>
</evidence>
<dbReference type="SUPFAM" id="SSF52540">
    <property type="entry name" value="P-loop containing nucleoside triphosphate hydrolases"/>
    <property type="match status" value="1"/>
</dbReference>
<accession>A0A7C2TH90</accession>
<protein>
    <recommendedName>
        <fullName evidence="11 12">DNA repair protein RadA</fullName>
    </recommendedName>
</protein>
<keyword evidence="10 11" id="KW-0234">DNA repair</keyword>
<evidence type="ECO:0000256" key="12">
    <source>
        <dbReference type="NCBIfam" id="TIGR00416"/>
    </source>
</evidence>
<evidence type="ECO:0000256" key="10">
    <source>
        <dbReference type="ARBA" id="ARBA00023204"/>
    </source>
</evidence>
<dbReference type="Pfam" id="PF13481">
    <property type="entry name" value="AAA_25"/>
    <property type="match status" value="1"/>
</dbReference>
<dbReference type="PANTHER" id="PTHR32472">
    <property type="entry name" value="DNA REPAIR PROTEIN RADA"/>
    <property type="match status" value="1"/>
</dbReference>
<evidence type="ECO:0000256" key="3">
    <source>
        <dbReference type="ARBA" id="ARBA00022763"/>
    </source>
</evidence>
<dbReference type="FunFam" id="3.30.230.10:FF:000011">
    <property type="entry name" value="DNA repair protein RadA"/>
    <property type="match status" value="1"/>
</dbReference>
<comment type="domain">
    <text evidence="11">The middle region has homology to RecA with ATPase motifs including the RadA KNRFG motif, while the C-terminus is homologous to Lon protease.</text>
</comment>
<dbReference type="Pfam" id="PF18073">
    <property type="entry name" value="Zn_ribbon_LapB"/>
    <property type="match status" value="1"/>
</dbReference>
<dbReference type="GO" id="GO:0016787">
    <property type="term" value="F:hydrolase activity"/>
    <property type="evidence" value="ECO:0007669"/>
    <property type="project" value="UniProtKB-KW"/>
</dbReference>
<dbReference type="PANTHER" id="PTHR32472:SF10">
    <property type="entry name" value="DNA REPAIR PROTEIN RADA-LIKE PROTEIN"/>
    <property type="match status" value="1"/>
</dbReference>
<evidence type="ECO:0000256" key="11">
    <source>
        <dbReference type="HAMAP-Rule" id="MF_01498"/>
    </source>
</evidence>
<keyword evidence="3 11" id="KW-0227">DNA damage</keyword>
<keyword evidence="8 11" id="KW-0346">Stress response</keyword>
<evidence type="ECO:0000256" key="8">
    <source>
        <dbReference type="ARBA" id="ARBA00023016"/>
    </source>
</evidence>
<dbReference type="NCBIfam" id="TIGR00416">
    <property type="entry name" value="sms"/>
    <property type="match status" value="1"/>
</dbReference>
<evidence type="ECO:0000256" key="5">
    <source>
        <dbReference type="ARBA" id="ARBA00022801"/>
    </source>
</evidence>
<dbReference type="CDD" id="cd01121">
    <property type="entry name" value="RadA_SMS_N"/>
    <property type="match status" value="1"/>
</dbReference>
<dbReference type="FunFam" id="3.40.50.300:FF:000050">
    <property type="entry name" value="DNA repair protein RadA"/>
    <property type="match status" value="1"/>
</dbReference>
<feature type="short sequence motif" description="RadA KNRFG motif" evidence="11">
    <location>
        <begin position="253"/>
        <end position="257"/>
    </location>
</feature>
<dbReference type="PRINTS" id="PR01874">
    <property type="entry name" value="DNAREPAIRADA"/>
</dbReference>
<keyword evidence="6 13" id="KW-0862">Zinc</keyword>
<proteinExistence type="inferred from homology"/>
<dbReference type="GO" id="GO:0000725">
    <property type="term" value="P:recombinational repair"/>
    <property type="evidence" value="ECO:0007669"/>
    <property type="project" value="UniProtKB-UniRule"/>
</dbReference>
<dbReference type="GO" id="GO:0005524">
    <property type="term" value="F:ATP binding"/>
    <property type="evidence" value="ECO:0007669"/>
    <property type="project" value="UniProtKB-UniRule"/>
</dbReference>
<feature type="domain" description="RecA family profile 1" evidence="14">
    <location>
        <begin position="68"/>
        <end position="216"/>
    </location>
</feature>
<evidence type="ECO:0000313" key="15">
    <source>
        <dbReference type="EMBL" id="HET97644.1"/>
    </source>
</evidence>
<keyword evidence="4 13" id="KW-0863">Zinc-finger</keyword>
<evidence type="ECO:0000259" key="14">
    <source>
        <dbReference type="PROSITE" id="PS50162"/>
    </source>
</evidence>
<dbReference type="GO" id="GO:0003684">
    <property type="term" value="F:damaged DNA binding"/>
    <property type="evidence" value="ECO:0007669"/>
    <property type="project" value="InterPro"/>
</dbReference>
<dbReference type="PROSITE" id="PS50162">
    <property type="entry name" value="RECA_2"/>
    <property type="match status" value="1"/>
</dbReference>
<keyword evidence="1 11" id="KW-0479">Metal-binding</keyword>
<dbReference type="InterPro" id="IPR004504">
    <property type="entry name" value="DNA_repair_RadA"/>
</dbReference>
<dbReference type="GO" id="GO:0008270">
    <property type="term" value="F:zinc ion binding"/>
    <property type="evidence" value="ECO:0007669"/>
    <property type="project" value="UniProtKB-KW"/>
</dbReference>
<sequence length="453" mass="47754">MAKKKISYLCSACGEATNKWAGQCPACGAWNTLEEGSRPAAPAADSRLGGYSGAVMPVQELGAVELAETPRIGTGLAELDRVLGGGLVAGSVVLVGGDPGVGKSTALLQVGSNLAERHKVLYVSGEESPRQIAMSSRRLGLADNGMLLLAETVIENILATAAEVKPRVLVIDSIQTMQVGALASAPGSVSQVRESAALLTRMAKQSGTAVFLVGHVTKSGNLAGPRVLEHMIDVVCYFEGNLDSRYRLLRAVKNRFGAVNELGVFAMTDRGLKEVSNPSAIFLSREGEPAPGSLVTVLWEGSRPLLVELQALVDQSRAEIPKRLAVGLENNRLGLLLAVLHRHGRLATYDRDVFVNVVGGVRVNETAADLGLLLAVASSLANRTLPRDLVVFGEVGLAGEVRPVLNGQERLREAAKHGFKRAIIPKANAPREPIKGLQVTAVAKLAEALETLT</sequence>
<dbReference type="Gene3D" id="3.30.230.10">
    <property type="match status" value="1"/>
</dbReference>
<dbReference type="InterPro" id="IPR027417">
    <property type="entry name" value="P-loop_NTPase"/>
</dbReference>
<dbReference type="SMART" id="SM00382">
    <property type="entry name" value="AAA"/>
    <property type="match status" value="1"/>
</dbReference>
<keyword evidence="5" id="KW-0378">Hydrolase</keyword>
<dbReference type="GO" id="GO:0140664">
    <property type="term" value="F:ATP-dependent DNA damage sensor activity"/>
    <property type="evidence" value="ECO:0007669"/>
    <property type="project" value="InterPro"/>
</dbReference>
<dbReference type="SUPFAM" id="SSF54211">
    <property type="entry name" value="Ribosomal protein S5 domain 2-like"/>
    <property type="match status" value="1"/>
</dbReference>
<evidence type="ECO:0000256" key="7">
    <source>
        <dbReference type="ARBA" id="ARBA00022840"/>
    </source>
</evidence>
<feature type="binding site" evidence="11">
    <location>
        <begin position="97"/>
        <end position="104"/>
    </location>
    <ligand>
        <name>ATP</name>
        <dbReference type="ChEBI" id="CHEBI:30616"/>
    </ligand>
</feature>
<dbReference type="InterPro" id="IPR041166">
    <property type="entry name" value="Rubredoxin_2"/>
</dbReference>
<comment type="function">
    <text evidence="13">DNA-dependent ATPase involved in processing of recombination intermediates, plays a role in repairing DNA breaks. Stimulates the branch migration of RecA-mediated strand transfer reactions, allowing the 3' invading strand to extend heteroduplex DNA faster. Binds ssDNA in the presence of ADP but not other nucleotides, has ATPase activity that is stimulated by ssDNA and various branched DNA structures, but inhibited by SSB. Does not have RecA's homology-searching function.</text>
</comment>